<evidence type="ECO:0000256" key="10">
    <source>
        <dbReference type="ARBA" id="ARBA00048810"/>
    </source>
</evidence>
<dbReference type="GO" id="GO:0005737">
    <property type="term" value="C:cytoplasm"/>
    <property type="evidence" value="ECO:0007669"/>
    <property type="project" value="UniProtKB-SubCell"/>
</dbReference>
<dbReference type="Pfam" id="PF00923">
    <property type="entry name" value="TAL_FSA"/>
    <property type="match status" value="1"/>
</dbReference>
<accession>E3HDT8</accession>
<name>E3HDT8_ILYPC</name>
<gene>
    <name evidence="11" type="primary">tal</name>
    <name evidence="12" type="ordered locus">Ilyop_2515</name>
</gene>
<evidence type="ECO:0000256" key="8">
    <source>
        <dbReference type="ARBA" id="ARBA00023126"/>
    </source>
</evidence>
<evidence type="ECO:0000256" key="2">
    <source>
        <dbReference type="ARBA" id="ARBA00004496"/>
    </source>
</evidence>
<dbReference type="InterPro" id="IPR001585">
    <property type="entry name" value="TAL/FSA"/>
</dbReference>
<dbReference type="AlphaFoldDB" id="E3HDT8"/>
<keyword evidence="7 11" id="KW-0808">Transferase</keyword>
<comment type="function">
    <text evidence="1 11">Transaldolase is important for the balance of metabolites in the pentose-phosphate pathway.</text>
</comment>
<dbReference type="SUPFAM" id="SSF51569">
    <property type="entry name" value="Aldolase"/>
    <property type="match status" value="1"/>
</dbReference>
<protein>
    <recommendedName>
        <fullName evidence="5 11">Transaldolase</fullName>
        <ecNumber evidence="5 11">2.2.1.2</ecNumber>
    </recommendedName>
</protein>
<dbReference type="HAMAP" id="MF_00493">
    <property type="entry name" value="Transaldolase_2"/>
    <property type="match status" value="1"/>
</dbReference>
<evidence type="ECO:0000256" key="5">
    <source>
        <dbReference type="ARBA" id="ARBA00013151"/>
    </source>
</evidence>
<keyword evidence="9 11" id="KW-0704">Schiff base</keyword>
<keyword evidence="8 11" id="KW-0570">Pentose shunt</keyword>
<dbReference type="NCBIfam" id="NF002881">
    <property type="entry name" value="PRK03343.1"/>
    <property type="match status" value="1"/>
</dbReference>
<evidence type="ECO:0000256" key="1">
    <source>
        <dbReference type="ARBA" id="ARBA00003518"/>
    </source>
</evidence>
<comment type="pathway">
    <text evidence="3 11">Carbohydrate degradation; pentose phosphate pathway; D-glyceraldehyde 3-phosphate and beta-D-fructose 6-phosphate from D-ribose 5-phosphate and D-xylulose 5-phosphate (non-oxidative stage): step 2/3.</text>
</comment>
<dbReference type="Proteomes" id="UP000006875">
    <property type="component" value="Plasmid pILYOP01"/>
</dbReference>
<dbReference type="EMBL" id="CP002282">
    <property type="protein sequence ID" value="ADO84274.1"/>
    <property type="molecule type" value="Genomic_DNA"/>
</dbReference>
<geneLocation type="plasmid" evidence="12 13">
    <name>pILYOP01</name>
</geneLocation>
<dbReference type="GO" id="GO:0004801">
    <property type="term" value="F:transaldolase activity"/>
    <property type="evidence" value="ECO:0007669"/>
    <property type="project" value="UniProtKB-UniRule"/>
</dbReference>
<evidence type="ECO:0000313" key="13">
    <source>
        <dbReference type="Proteomes" id="UP000006875"/>
    </source>
</evidence>
<dbReference type="PIRSF" id="PIRSF036915">
    <property type="entry name" value="Trnald_Bac_Plnt"/>
    <property type="match status" value="1"/>
</dbReference>
<dbReference type="CDD" id="cd00955">
    <property type="entry name" value="Transaldolase_like"/>
    <property type="match status" value="1"/>
</dbReference>
<evidence type="ECO:0000256" key="11">
    <source>
        <dbReference type="HAMAP-Rule" id="MF_00493"/>
    </source>
</evidence>
<dbReference type="InterPro" id="IPR004732">
    <property type="entry name" value="Transaldolase_2"/>
</dbReference>
<comment type="catalytic activity">
    <reaction evidence="10 11">
        <text>D-sedoheptulose 7-phosphate + D-glyceraldehyde 3-phosphate = D-erythrose 4-phosphate + beta-D-fructose 6-phosphate</text>
        <dbReference type="Rhea" id="RHEA:17053"/>
        <dbReference type="ChEBI" id="CHEBI:16897"/>
        <dbReference type="ChEBI" id="CHEBI:57483"/>
        <dbReference type="ChEBI" id="CHEBI:57634"/>
        <dbReference type="ChEBI" id="CHEBI:59776"/>
        <dbReference type="EC" id="2.2.1.2"/>
    </reaction>
</comment>
<dbReference type="InterPro" id="IPR013785">
    <property type="entry name" value="Aldolase_TIM"/>
</dbReference>
<dbReference type="EC" id="2.2.1.2" evidence="5 11"/>
<comment type="similarity">
    <text evidence="4 11">Belongs to the transaldolase family. Type 2 subfamily.</text>
</comment>
<reference evidence="12 13" key="1">
    <citation type="journal article" date="2010" name="Stand. Genomic Sci.">
        <title>Complete genome sequence of Ilyobacter polytropus type strain (CuHbu1).</title>
        <authorList>
            <person name="Sikorski J."/>
            <person name="Chertkov O."/>
            <person name="Lapidus A."/>
            <person name="Nolan M."/>
            <person name="Lucas S."/>
            <person name="Del Rio T.G."/>
            <person name="Tice H."/>
            <person name="Cheng J.F."/>
            <person name="Tapia R."/>
            <person name="Han C."/>
            <person name="Goodwin L."/>
            <person name="Pitluck S."/>
            <person name="Liolios K."/>
            <person name="Ivanova N."/>
            <person name="Mavromatis K."/>
            <person name="Mikhailova N."/>
            <person name="Pati A."/>
            <person name="Chen A."/>
            <person name="Palaniappan K."/>
            <person name="Land M."/>
            <person name="Hauser L."/>
            <person name="Chang Y.J."/>
            <person name="Jeffries C.D."/>
            <person name="Brambilla E."/>
            <person name="Yasawong M."/>
            <person name="Rohde M."/>
            <person name="Pukall R."/>
            <person name="Spring S."/>
            <person name="Goker M."/>
            <person name="Woyke T."/>
            <person name="Bristow J."/>
            <person name="Eisen J.A."/>
            <person name="Markowitz V."/>
            <person name="Hugenholtz P."/>
            <person name="Kyrpides N.C."/>
            <person name="Klenk H.P."/>
        </authorList>
    </citation>
    <scope>NUCLEOTIDE SEQUENCE [LARGE SCALE GENOMIC DNA]</scope>
    <source>
        <strain evidence="13">ATCC 51220 / DSM 2926 / LMG 16218 / CuHBu1</strain>
        <plasmid evidence="13">pILYOP01</plasmid>
    </source>
</reference>
<evidence type="ECO:0000256" key="6">
    <source>
        <dbReference type="ARBA" id="ARBA00022490"/>
    </source>
</evidence>
<evidence type="ECO:0000256" key="4">
    <source>
        <dbReference type="ARBA" id="ARBA00008426"/>
    </source>
</evidence>
<dbReference type="PANTHER" id="PTHR10683">
    <property type="entry name" value="TRANSALDOLASE"/>
    <property type="match status" value="1"/>
</dbReference>
<dbReference type="UniPathway" id="UPA00115">
    <property type="reaction ID" value="UER00414"/>
</dbReference>
<keyword evidence="6 11" id="KW-0963">Cytoplasm</keyword>
<dbReference type="GO" id="GO:0005975">
    <property type="term" value="P:carbohydrate metabolic process"/>
    <property type="evidence" value="ECO:0007669"/>
    <property type="project" value="InterPro"/>
</dbReference>
<dbReference type="PROSITE" id="PS01054">
    <property type="entry name" value="TRANSALDOLASE_1"/>
    <property type="match status" value="1"/>
</dbReference>
<dbReference type="HOGENOM" id="CLU_050771_1_0_0"/>
<organism evidence="12 13">
    <name type="scientific">Ilyobacter polytropus (strain ATCC 51220 / DSM 2926 / LMG 16218 / CuHBu1)</name>
    <dbReference type="NCBI Taxonomy" id="572544"/>
    <lineage>
        <taxon>Bacteria</taxon>
        <taxon>Fusobacteriati</taxon>
        <taxon>Fusobacteriota</taxon>
        <taxon>Fusobacteriia</taxon>
        <taxon>Fusobacteriales</taxon>
        <taxon>Fusobacteriaceae</taxon>
        <taxon>Ilyobacter</taxon>
    </lineage>
</organism>
<dbReference type="KEGG" id="ipo:Ilyop_2515"/>
<keyword evidence="13" id="KW-1185">Reference proteome</keyword>
<dbReference type="NCBIfam" id="TIGR00876">
    <property type="entry name" value="tal_mycobact"/>
    <property type="match status" value="1"/>
</dbReference>
<proteinExistence type="inferred from homology"/>
<sequence length="362" mass="40511">MNKEIIRELDNLGQSLWLDFISRDIIQSGELKKLINAGLMGVTSNPSIFHNAIAKSNDYDNEIKELASNGRSVEEIYDELTVRDIQEAADILKPVYEKTAERDGYISLELNPLLAEDTEKTLSEGIRLHEKVNRENVMFKVPATDEGIVAIEELISRGICVNITLIFSPEQYRKTAEAYIRGLKRLADNNEDLTKVHSVASVFVSRIESMVDDLLEERGREDLAGQAAVANSMIIYSIYRGIENSPEFQELSRKGANLQRVLWASTGTKNSAYSDIKYVTELIAPDTVNTLPYNTLEKLIDHGTAKIALDADDSKANEIFRDLEDAGVSMNEVFNVLLKKGLSAFEDAYRELLASIEAKAKQ</sequence>
<evidence type="ECO:0000256" key="3">
    <source>
        <dbReference type="ARBA" id="ARBA00004857"/>
    </source>
</evidence>
<dbReference type="GO" id="GO:0006098">
    <property type="term" value="P:pentose-phosphate shunt"/>
    <property type="evidence" value="ECO:0007669"/>
    <property type="project" value="UniProtKB-UniRule"/>
</dbReference>
<dbReference type="Gene3D" id="3.20.20.70">
    <property type="entry name" value="Aldolase class I"/>
    <property type="match status" value="1"/>
</dbReference>
<comment type="subcellular location">
    <subcellularLocation>
        <location evidence="2 11">Cytoplasm</location>
    </subcellularLocation>
</comment>
<evidence type="ECO:0000313" key="12">
    <source>
        <dbReference type="EMBL" id="ADO84274.1"/>
    </source>
</evidence>
<keyword evidence="12" id="KW-0614">Plasmid</keyword>
<feature type="active site" description="Schiff-base intermediate with substrate" evidence="11">
    <location>
        <position position="140"/>
    </location>
</feature>
<dbReference type="RefSeq" id="WP_013388933.1">
    <property type="nucleotide sequence ID" value="NC_014633.1"/>
</dbReference>
<dbReference type="InterPro" id="IPR018225">
    <property type="entry name" value="Transaldolase_AS"/>
</dbReference>
<evidence type="ECO:0000256" key="7">
    <source>
        <dbReference type="ARBA" id="ARBA00022679"/>
    </source>
</evidence>
<dbReference type="PANTHER" id="PTHR10683:SF31">
    <property type="entry name" value="TRANSALDOLASE"/>
    <property type="match status" value="1"/>
</dbReference>
<dbReference type="OrthoDB" id="9807051at2"/>
<evidence type="ECO:0000256" key="9">
    <source>
        <dbReference type="ARBA" id="ARBA00023270"/>
    </source>
</evidence>